<feature type="region of interest" description="Disordered" evidence="1">
    <location>
        <begin position="192"/>
        <end position="236"/>
    </location>
</feature>
<reference evidence="2" key="1">
    <citation type="submission" date="2023-03" db="EMBL/GenBank/DDBJ databases">
        <title>Massive genome expansion in bonnet fungi (Mycena s.s.) driven by repeated elements and novel gene families across ecological guilds.</title>
        <authorList>
            <consortium name="Lawrence Berkeley National Laboratory"/>
            <person name="Harder C.B."/>
            <person name="Miyauchi S."/>
            <person name="Viragh M."/>
            <person name="Kuo A."/>
            <person name="Thoen E."/>
            <person name="Andreopoulos B."/>
            <person name="Lu D."/>
            <person name="Skrede I."/>
            <person name="Drula E."/>
            <person name="Henrissat B."/>
            <person name="Morin E."/>
            <person name="Kohler A."/>
            <person name="Barry K."/>
            <person name="LaButti K."/>
            <person name="Morin E."/>
            <person name="Salamov A."/>
            <person name="Lipzen A."/>
            <person name="Mereny Z."/>
            <person name="Hegedus B."/>
            <person name="Baldrian P."/>
            <person name="Stursova M."/>
            <person name="Weitz H."/>
            <person name="Taylor A."/>
            <person name="Grigoriev I.V."/>
            <person name="Nagy L.G."/>
            <person name="Martin F."/>
            <person name="Kauserud H."/>
        </authorList>
    </citation>
    <scope>NUCLEOTIDE SEQUENCE</scope>
    <source>
        <strain evidence="2">CBHHK067</strain>
    </source>
</reference>
<protein>
    <submittedName>
        <fullName evidence="2">Uncharacterized protein</fullName>
    </submittedName>
</protein>
<comment type="caution">
    <text evidence="2">The sequence shown here is derived from an EMBL/GenBank/DDBJ whole genome shotgun (WGS) entry which is preliminary data.</text>
</comment>
<proteinExistence type="predicted"/>
<evidence type="ECO:0000313" key="2">
    <source>
        <dbReference type="EMBL" id="KAJ7640514.1"/>
    </source>
</evidence>
<dbReference type="EMBL" id="JARKIE010000429">
    <property type="protein sequence ID" value="KAJ7640514.1"/>
    <property type="molecule type" value="Genomic_DNA"/>
</dbReference>
<dbReference type="Proteomes" id="UP001221757">
    <property type="component" value="Unassembled WGS sequence"/>
</dbReference>
<dbReference type="AlphaFoldDB" id="A0AAD7FVZ7"/>
<accession>A0AAD7FVZ7</accession>
<sequence length="236" mass="24814">MPLLANSTSSSSSYSCSAAVTARKDTPNGAFADANPYAQALARGPSRNLLARPGLKSSTRYVLSASLDIYCGCCPSNPTGATCRACRNDREFAARCTCTACAALGGLCAALIAAQCTPTTPEYSTVMGDESSAKQRSRRLSQSKITPRPLTQPPIELTTSRYTLGSTPFACLAARPPRAHTRIRVGTRFKASRGSGCRARPPLRILPPLPDTSCTRGSASSVSSRTSAPESRMIST</sequence>
<feature type="compositionally biased region" description="Low complexity" evidence="1">
    <location>
        <begin position="212"/>
        <end position="236"/>
    </location>
</feature>
<evidence type="ECO:0000256" key="1">
    <source>
        <dbReference type="SAM" id="MobiDB-lite"/>
    </source>
</evidence>
<name>A0AAD7FVZ7_MYCRO</name>
<gene>
    <name evidence="2" type="ORF">B0H17DRAFT_1105687</name>
</gene>
<keyword evidence="3" id="KW-1185">Reference proteome</keyword>
<feature type="region of interest" description="Disordered" evidence="1">
    <location>
        <begin position="123"/>
        <end position="154"/>
    </location>
</feature>
<organism evidence="2 3">
    <name type="scientific">Mycena rosella</name>
    <name type="common">Pink bonnet</name>
    <name type="synonym">Agaricus rosellus</name>
    <dbReference type="NCBI Taxonomy" id="1033263"/>
    <lineage>
        <taxon>Eukaryota</taxon>
        <taxon>Fungi</taxon>
        <taxon>Dikarya</taxon>
        <taxon>Basidiomycota</taxon>
        <taxon>Agaricomycotina</taxon>
        <taxon>Agaricomycetes</taxon>
        <taxon>Agaricomycetidae</taxon>
        <taxon>Agaricales</taxon>
        <taxon>Marasmiineae</taxon>
        <taxon>Mycenaceae</taxon>
        <taxon>Mycena</taxon>
    </lineage>
</organism>
<evidence type="ECO:0000313" key="3">
    <source>
        <dbReference type="Proteomes" id="UP001221757"/>
    </source>
</evidence>